<keyword evidence="3" id="KW-1185">Reference proteome</keyword>
<dbReference type="PANTHER" id="PTHR35768">
    <property type="entry name" value="PROTEIN MULTIPOLAR SPINDLE 1"/>
    <property type="match status" value="1"/>
</dbReference>
<accession>A0AAP0EUX4</accession>
<organism evidence="2 3">
    <name type="scientific">Stephania cephalantha</name>
    <dbReference type="NCBI Taxonomy" id="152367"/>
    <lineage>
        <taxon>Eukaryota</taxon>
        <taxon>Viridiplantae</taxon>
        <taxon>Streptophyta</taxon>
        <taxon>Embryophyta</taxon>
        <taxon>Tracheophyta</taxon>
        <taxon>Spermatophyta</taxon>
        <taxon>Magnoliopsida</taxon>
        <taxon>Ranunculales</taxon>
        <taxon>Menispermaceae</taxon>
        <taxon>Menispermoideae</taxon>
        <taxon>Cissampelideae</taxon>
        <taxon>Stephania</taxon>
    </lineage>
</organism>
<dbReference type="GO" id="GO:0007059">
    <property type="term" value="P:chromosome segregation"/>
    <property type="evidence" value="ECO:0007669"/>
    <property type="project" value="TreeGrafter"/>
</dbReference>
<evidence type="ECO:0000313" key="3">
    <source>
        <dbReference type="Proteomes" id="UP001419268"/>
    </source>
</evidence>
<dbReference type="InterPro" id="IPR037500">
    <property type="entry name" value="Msp1"/>
</dbReference>
<evidence type="ECO:0000256" key="1">
    <source>
        <dbReference type="SAM" id="Coils"/>
    </source>
</evidence>
<evidence type="ECO:0000313" key="2">
    <source>
        <dbReference type="EMBL" id="KAK9100146.1"/>
    </source>
</evidence>
<dbReference type="GO" id="GO:0042138">
    <property type="term" value="P:meiotic DNA double-strand break formation"/>
    <property type="evidence" value="ECO:0007669"/>
    <property type="project" value="InterPro"/>
</dbReference>
<name>A0AAP0EUX4_9MAGN</name>
<gene>
    <name evidence="2" type="ORF">Scep_023576</name>
</gene>
<keyword evidence="1" id="KW-0175">Coiled coil</keyword>
<protein>
    <recommendedName>
        <fullName evidence="4">Protein MULTIPOLAR SPINDLE 1</fullName>
    </recommendedName>
</protein>
<reference evidence="2 3" key="1">
    <citation type="submission" date="2024-01" db="EMBL/GenBank/DDBJ databases">
        <title>Genome assemblies of Stephania.</title>
        <authorList>
            <person name="Yang L."/>
        </authorList>
    </citation>
    <scope>NUCLEOTIDE SEQUENCE [LARGE SCALE GENOMIC DNA]</scope>
    <source>
        <strain evidence="2">JXDWG</strain>
        <tissue evidence="2">Leaf</tissue>
    </source>
</reference>
<dbReference type="PANTHER" id="PTHR35768:SF1">
    <property type="entry name" value="PROTEIN MULTIPOLAR SPINDLE 1"/>
    <property type="match status" value="1"/>
</dbReference>
<evidence type="ECO:0008006" key="4">
    <source>
        <dbReference type="Google" id="ProtNLM"/>
    </source>
</evidence>
<proteinExistence type="predicted"/>
<dbReference type="Proteomes" id="UP001419268">
    <property type="component" value="Unassembled WGS sequence"/>
</dbReference>
<feature type="coiled-coil region" evidence="1">
    <location>
        <begin position="36"/>
        <end position="63"/>
    </location>
</feature>
<dbReference type="GO" id="GO:0000212">
    <property type="term" value="P:meiotic spindle organization"/>
    <property type="evidence" value="ECO:0007669"/>
    <property type="project" value="InterPro"/>
</dbReference>
<sequence>MVETDHSIKLAVAIALLRSKLSNSSSSSSHSSESNAQRWKRKAKDRKLEILKLEEELKQLEDGSQYDLFPKSASCKCYFFDQIGRSSSRCDDFGDASDFRVNEVLRRRFLRQVRLKGKRRRSDESGLRGRAVDLNIDDEIEQLSTSVDFLVELCKKICPENNDPFANLSHQAVEFILALLKNLLAEEKNREPTEGIVCSLVVRLVGRMCICSKMHEPSDSESDAQFYVQHILRTLGSDPYVGQRTLLALFERIYAVAESLLFMDPFDDAFPDSHDSLFMLIQLSEFLISDHLQTWARNESFEKSLFEEWARSILQARKALSLLESRNGLYMLYMDRVIGELARQIDPISRIHTLDQGILENLFR</sequence>
<dbReference type="EMBL" id="JBBNAG010000010">
    <property type="protein sequence ID" value="KAK9100146.1"/>
    <property type="molecule type" value="Genomic_DNA"/>
</dbReference>
<dbReference type="GO" id="GO:0007140">
    <property type="term" value="P:male meiotic nuclear division"/>
    <property type="evidence" value="ECO:0007669"/>
    <property type="project" value="TreeGrafter"/>
</dbReference>
<comment type="caution">
    <text evidence="2">The sequence shown here is derived from an EMBL/GenBank/DDBJ whole genome shotgun (WGS) entry which is preliminary data.</text>
</comment>
<dbReference type="AlphaFoldDB" id="A0AAP0EUX4"/>